<dbReference type="OrthoDB" id="10013584at2759"/>
<dbReference type="AlphaFoldDB" id="A0A0L8FLC5"/>
<dbReference type="EMBL" id="KQ429252">
    <property type="protein sequence ID" value="KOF65526.1"/>
    <property type="molecule type" value="Genomic_DNA"/>
</dbReference>
<reference evidence="2" key="1">
    <citation type="submission" date="2015-07" db="EMBL/GenBank/DDBJ databases">
        <title>MeaNS - Measles Nucleotide Surveillance Program.</title>
        <authorList>
            <person name="Tran T."/>
            <person name="Druce J."/>
        </authorList>
    </citation>
    <scope>NUCLEOTIDE SEQUENCE</scope>
    <source>
        <strain evidence="2">UCB-OBI-ISO-001</strain>
        <tissue evidence="2">Gonad</tissue>
    </source>
</reference>
<gene>
    <name evidence="2" type="ORF">OCBIM_22015292mg</name>
</gene>
<accession>A0A0L8FLC5</accession>
<name>A0A0L8FLC5_OCTBM</name>
<evidence type="ECO:0000256" key="1">
    <source>
        <dbReference type="SAM" id="MobiDB-lite"/>
    </source>
</evidence>
<proteinExistence type="predicted"/>
<organism evidence="2">
    <name type="scientific">Octopus bimaculoides</name>
    <name type="common">California two-spotted octopus</name>
    <dbReference type="NCBI Taxonomy" id="37653"/>
    <lineage>
        <taxon>Eukaryota</taxon>
        <taxon>Metazoa</taxon>
        <taxon>Spiralia</taxon>
        <taxon>Lophotrochozoa</taxon>
        <taxon>Mollusca</taxon>
        <taxon>Cephalopoda</taxon>
        <taxon>Coleoidea</taxon>
        <taxon>Octopodiformes</taxon>
        <taxon>Octopoda</taxon>
        <taxon>Incirrata</taxon>
        <taxon>Octopodidae</taxon>
        <taxon>Octopus</taxon>
    </lineage>
</organism>
<sequence>MHKSGFQNCQKSTELDELTINDRYRPLLSLLVASQARDNLVNLKVTVFSLLEAENNITVKTVFEKIDFVISDQTSHNVGIEEIVAENSGTEHIPEHLFCNVHPSLMFNQWSDIENAIRRHKIYSSFLVNVTSSSSWVTEQARDCMTRLINHDFDHKSWTKAGEFHKHIQPRVSKSVALKNERFNHLTLTCAIALYHLDDVASYLVKYDHLTNQMACIVRCFIDLETLNVLYCTGALIGLHFVEPFFSLTTSTNTTYSKPEDLSTMDSNRLLNVHSPALGFVSSRRFQEIRYDEHICSAADAIATELKPEVLKVLLRLLPKLADGFQNQKGVLFGFGNIINESPHALANMDLAKLERAPIQNFDSERILSRRGAKQLKLISSQDKSKLADLIERRKSGAFRQNTKLTKPEGRVPGIFKE</sequence>
<feature type="compositionally biased region" description="Basic and acidic residues" evidence="1">
    <location>
        <begin position="406"/>
        <end position="418"/>
    </location>
</feature>
<feature type="region of interest" description="Disordered" evidence="1">
    <location>
        <begin position="399"/>
        <end position="418"/>
    </location>
</feature>
<evidence type="ECO:0000313" key="2">
    <source>
        <dbReference type="EMBL" id="KOF65526.1"/>
    </source>
</evidence>
<protein>
    <submittedName>
        <fullName evidence="2">Uncharacterized protein</fullName>
    </submittedName>
</protein>